<dbReference type="Proteomes" id="UP000252038">
    <property type="component" value="Chromosome"/>
</dbReference>
<reference evidence="1 2" key="1">
    <citation type="submission" date="2018-05" db="EMBL/GenBank/DDBJ databases">
        <title>Genome sequencing, assembly and analysis of the novel insecticidal bacterium, Chromobacterium phragmitis.</title>
        <authorList>
            <person name="Sparks M.E."/>
            <person name="Blackburn M.B."/>
            <person name="Gundersen-Rindal D.E."/>
        </authorList>
    </citation>
    <scope>NUCLEOTIDE SEQUENCE [LARGE SCALE GENOMIC DNA]</scope>
    <source>
        <strain evidence="1">IIBBL 274-1</strain>
    </source>
</reference>
<proteinExistence type="predicted"/>
<dbReference type="KEGG" id="chrb:DK843_12775"/>
<gene>
    <name evidence="1" type="ORF">DK843_12775</name>
</gene>
<sequence>MENKTMYQLSDRADVIIRIADGAHIPQGHRFWADYQAWLGHGNSPAPAESPAQLLPRLLREIDAAADAASQLYVGSELRALEYRQAAAEAQSYKDGGCKGDAPPMVKAWADAKGLSGKDAADGILAKAAAGGQALAAIRALRLAGKEAVRQAADAEAARAAADDALAKLRQLAESPDALAEPAGDAAHAGGFWRSSFKLFSRGV</sequence>
<name>A0A344UIJ3_9NEIS</name>
<evidence type="ECO:0000313" key="2">
    <source>
        <dbReference type="Proteomes" id="UP000252038"/>
    </source>
</evidence>
<accession>A0A344UIJ3</accession>
<evidence type="ECO:0000313" key="1">
    <source>
        <dbReference type="EMBL" id="AXE35091.1"/>
    </source>
</evidence>
<protein>
    <submittedName>
        <fullName evidence="1">Phage tail protein</fullName>
    </submittedName>
</protein>
<organism evidence="1 2">
    <name type="scientific">Chromobacterium phragmitis</name>
    <dbReference type="NCBI Taxonomy" id="2202141"/>
    <lineage>
        <taxon>Bacteria</taxon>
        <taxon>Pseudomonadati</taxon>
        <taxon>Pseudomonadota</taxon>
        <taxon>Betaproteobacteria</taxon>
        <taxon>Neisseriales</taxon>
        <taxon>Chromobacteriaceae</taxon>
        <taxon>Chromobacterium</taxon>
    </lineage>
</organism>
<dbReference type="EMBL" id="CP029554">
    <property type="protein sequence ID" value="AXE35091.1"/>
    <property type="molecule type" value="Genomic_DNA"/>
</dbReference>
<dbReference type="AlphaFoldDB" id="A0A344UIJ3"/>